<dbReference type="AlphaFoldDB" id="A0A6M3JNX2"/>
<protein>
    <submittedName>
        <fullName evidence="1">Uncharacterized protein</fullName>
    </submittedName>
</protein>
<sequence length="59" mass="6722">MHELEDAHNDLMHVLAEEFGFALTSRLHSNSYLLDFQRAPVKQAEHLMTTRGSLTPKGE</sequence>
<reference evidence="1" key="1">
    <citation type="submission" date="2020-03" db="EMBL/GenBank/DDBJ databases">
        <title>The deep terrestrial virosphere.</title>
        <authorList>
            <person name="Holmfeldt K."/>
            <person name="Nilsson E."/>
            <person name="Simone D."/>
            <person name="Lopez-Fernandez M."/>
            <person name="Wu X."/>
            <person name="de Brujin I."/>
            <person name="Lundin D."/>
            <person name="Andersson A."/>
            <person name="Bertilsson S."/>
            <person name="Dopson M."/>
        </authorList>
    </citation>
    <scope>NUCLEOTIDE SEQUENCE</scope>
    <source>
        <strain evidence="1">MM415A03029</strain>
    </source>
</reference>
<proteinExistence type="predicted"/>
<dbReference type="EMBL" id="MT141902">
    <property type="protein sequence ID" value="QJA71824.1"/>
    <property type="molecule type" value="Genomic_DNA"/>
</dbReference>
<accession>A0A6M3JNX2</accession>
<gene>
    <name evidence="1" type="ORF">MM415A03029_0011</name>
</gene>
<organism evidence="1">
    <name type="scientific">viral metagenome</name>
    <dbReference type="NCBI Taxonomy" id="1070528"/>
    <lineage>
        <taxon>unclassified sequences</taxon>
        <taxon>metagenomes</taxon>
        <taxon>organismal metagenomes</taxon>
    </lineage>
</organism>
<name>A0A6M3JNX2_9ZZZZ</name>
<evidence type="ECO:0000313" key="1">
    <source>
        <dbReference type="EMBL" id="QJA71824.1"/>
    </source>
</evidence>